<keyword evidence="2" id="KW-0732">Signal</keyword>
<evidence type="ECO:0000313" key="3">
    <source>
        <dbReference type="EMBL" id="KAF6212464.1"/>
    </source>
</evidence>
<feature type="compositionally biased region" description="Pro residues" evidence="1">
    <location>
        <begin position="254"/>
        <end position="291"/>
    </location>
</feature>
<protein>
    <recommendedName>
        <fullName evidence="5">SEA domain-containing protein</fullName>
    </recommendedName>
</protein>
<feature type="chain" id="PRO_5035769259" description="SEA domain-containing protein" evidence="2">
    <location>
        <begin position="20"/>
        <end position="452"/>
    </location>
</feature>
<evidence type="ECO:0008006" key="5">
    <source>
        <dbReference type="Google" id="ProtNLM"/>
    </source>
</evidence>
<accession>A0A8S9XV30</accession>
<comment type="caution">
    <text evidence="3">The sequence shown here is derived from an EMBL/GenBank/DDBJ whole genome shotgun (WGS) entry which is preliminary data.</text>
</comment>
<gene>
    <name evidence="3" type="ORF">GE061_012987</name>
</gene>
<feature type="region of interest" description="Disordered" evidence="1">
    <location>
        <begin position="127"/>
        <end position="170"/>
    </location>
</feature>
<feature type="compositionally biased region" description="Polar residues" evidence="1">
    <location>
        <begin position="127"/>
        <end position="143"/>
    </location>
</feature>
<reference evidence="3" key="1">
    <citation type="journal article" date="2021" name="Mol. Ecol. Resour.">
        <title>Apolygus lucorum genome provides insights into omnivorousness and mesophyll feeding.</title>
        <authorList>
            <person name="Liu Y."/>
            <person name="Liu H."/>
            <person name="Wang H."/>
            <person name="Huang T."/>
            <person name="Liu B."/>
            <person name="Yang B."/>
            <person name="Yin L."/>
            <person name="Li B."/>
            <person name="Zhang Y."/>
            <person name="Zhang S."/>
            <person name="Jiang F."/>
            <person name="Zhang X."/>
            <person name="Ren Y."/>
            <person name="Wang B."/>
            <person name="Wang S."/>
            <person name="Lu Y."/>
            <person name="Wu K."/>
            <person name="Fan W."/>
            <person name="Wang G."/>
        </authorList>
    </citation>
    <scope>NUCLEOTIDE SEQUENCE</scope>
    <source>
        <strain evidence="3">12Hb</strain>
    </source>
</reference>
<evidence type="ECO:0000256" key="1">
    <source>
        <dbReference type="SAM" id="MobiDB-lite"/>
    </source>
</evidence>
<dbReference type="AlphaFoldDB" id="A0A8S9XV30"/>
<sequence>MLYRSSAVILTLFFSVINGNEQDENSAVLVKINPLIAKSKKIIQFRENSRFKRDNDAPDRYSLFLEFPESFFSNAKLKNLYSSLIGEVEAKEKNGTSEKATKLVFKLDPLRFGDEIKSEFQFKKRGTNVTSSPDGLEEVSSSIKRSEAVATERGSPSRMLPHLEVPRSDQPMQNPPMLIWQKLDLRIQTNFTYPNMTNYAAKNSRFILEKGPVVAGKDSIPPCCPPLPCQNVGSEPQENQDCCDPLPSPGCAPAPHPPPPLLPTLPPFPPHSSPQIPPRFHPPPLPPPSHPSPVSSLGGTCQVPLPRYLPAGRGEYPELNRNSSQFAWRKLSMRVRRDLQSVLEGENTVSGTITTPSSEIKKEHPVDKCCPPTFNPPPTNCRCLGPPPCPGPCPGLLPLPCVAVPTLPCADPCPKCCTTTLPSVERGPLEEPPKIIYKLLRDKLNQSGGEAV</sequence>
<evidence type="ECO:0000256" key="2">
    <source>
        <dbReference type="SAM" id="SignalP"/>
    </source>
</evidence>
<feature type="region of interest" description="Disordered" evidence="1">
    <location>
        <begin position="254"/>
        <end position="297"/>
    </location>
</feature>
<keyword evidence="4" id="KW-1185">Reference proteome</keyword>
<name>A0A8S9XV30_APOLU</name>
<dbReference type="Proteomes" id="UP000466442">
    <property type="component" value="Unassembled WGS sequence"/>
</dbReference>
<organism evidence="3 4">
    <name type="scientific">Apolygus lucorum</name>
    <name type="common">Small green plant bug</name>
    <name type="synonym">Lygocoris lucorum</name>
    <dbReference type="NCBI Taxonomy" id="248454"/>
    <lineage>
        <taxon>Eukaryota</taxon>
        <taxon>Metazoa</taxon>
        <taxon>Ecdysozoa</taxon>
        <taxon>Arthropoda</taxon>
        <taxon>Hexapoda</taxon>
        <taxon>Insecta</taxon>
        <taxon>Pterygota</taxon>
        <taxon>Neoptera</taxon>
        <taxon>Paraneoptera</taxon>
        <taxon>Hemiptera</taxon>
        <taxon>Heteroptera</taxon>
        <taxon>Panheteroptera</taxon>
        <taxon>Cimicomorpha</taxon>
        <taxon>Miridae</taxon>
        <taxon>Mirini</taxon>
        <taxon>Apolygus</taxon>
    </lineage>
</organism>
<feature type="signal peptide" evidence="2">
    <location>
        <begin position="1"/>
        <end position="19"/>
    </location>
</feature>
<dbReference type="EMBL" id="WIXP02000004">
    <property type="protein sequence ID" value="KAF6212464.1"/>
    <property type="molecule type" value="Genomic_DNA"/>
</dbReference>
<evidence type="ECO:0000313" key="4">
    <source>
        <dbReference type="Proteomes" id="UP000466442"/>
    </source>
</evidence>
<proteinExistence type="predicted"/>